<evidence type="ECO:0000313" key="3">
    <source>
        <dbReference type="EMBL" id="GBG83367.1"/>
    </source>
</evidence>
<feature type="compositionally biased region" description="Polar residues" evidence="2">
    <location>
        <begin position="1"/>
        <end position="11"/>
    </location>
</feature>
<organism evidence="3 4">
    <name type="scientific">Chara braunii</name>
    <name type="common">Braun's stonewort</name>
    <dbReference type="NCBI Taxonomy" id="69332"/>
    <lineage>
        <taxon>Eukaryota</taxon>
        <taxon>Viridiplantae</taxon>
        <taxon>Streptophyta</taxon>
        <taxon>Charophyceae</taxon>
        <taxon>Charales</taxon>
        <taxon>Characeae</taxon>
        <taxon>Chara</taxon>
    </lineage>
</organism>
<dbReference type="EMBL" id="BFEA01000437">
    <property type="protein sequence ID" value="GBG83367.1"/>
    <property type="molecule type" value="Genomic_DNA"/>
</dbReference>
<proteinExistence type="predicted"/>
<dbReference type="Proteomes" id="UP000265515">
    <property type="component" value="Unassembled WGS sequence"/>
</dbReference>
<evidence type="ECO:0000256" key="2">
    <source>
        <dbReference type="SAM" id="MobiDB-lite"/>
    </source>
</evidence>
<feature type="region of interest" description="Disordered" evidence="2">
    <location>
        <begin position="102"/>
        <end position="143"/>
    </location>
</feature>
<protein>
    <submittedName>
        <fullName evidence="3">Uncharacterized protein</fullName>
    </submittedName>
</protein>
<dbReference type="AlphaFoldDB" id="A0A388LM35"/>
<name>A0A388LM35_CHABU</name>
<comment type="caution">
    <text evidence="3">The sequence shown here is derived from an EMBL/GenBank/DDBJ whole genome shotgun (WGS) entry which is preliminary data.</text>
</comment>
<keyword evidence="1" id="KW-0175">Coiled coil</keyword>
<dbReference type="Gramene" id="GBG83367">
    <property type="protein sequence ID" value="GBG83367"/>
    <property type="gene ID" value="CBR_g37081"/>
</dbReference>
<sequence>MIRLNKNTGADNNELEKLKEQVERLQRGAKSGVDRSGASSSQAAVNNDRLIARLLQEQERMKAKMESAVSACKRVEALESEIRVLKQQQGEAVQEAERWKREALKSGNKRSRFASSPSYSAQKPPVATPRRSPSRERPVADPTQLKQLHNLEVEALKELRLQELNRRREAEQELAKLKEELAQREAEKKTTPRSSFCERLYEAEGTGGGALLQTVRGKKKAGNVHEVEIVSDREAFIRDARKELRNLKKDDVMEICMKEGVKYTTLVETVTEIISKRVERAFGKKAFCEEISDDVAGEPLAEGKDDGRDSASS</sequence>
<evidence type="ECO:0000313" key="4">
    <source>
        <dbReference type="Proteomes" id="UP000265515"/>
    </source>
</evidence>
<feature type="region of interest" description="Disordered" evidence="2">
    <location>
        <begin position="1"/>
        <end position="49"/>
    </location>
</feature>
<accession>A0A388LM35</accession>
<keyword evidence="4" id="KW-1185">Reference proteome</keyword>
<feature type="compositionally biased region" description="Basic and acidic residues" evidence="2">
    <location>
        <begin position="14"/>
        <end position="26"/>
    </location>
</feature>
<evidence type="ECO:0000256" key="1">
    <source>
        <dbReference type="SAM" id="Coils"/>
    </source>
</evidence>
<reference evidence="3 4" key="1">
    <citation type="journal article" date="2018" name="Cell">
        <title>The Chara Genome: Secondary Complexity and Implications for Plant Terrestrialization.</title>
        <authorList>
            <person name="Nishiyama T."/>
            <person name="Sakayama H."/>
            <person name="Vries J.D."/>
            <person name="Buschmann H."/>
            <person name="Saint-Marcoux D."/>
            <person name="Ullrich K.K."/>
            <person name="Haas F.B."/>
            <person name="Vanderstraeten L."/>
            <person name="Becker D."/>
            <person name="Lang D."/>
            <person name="Vosolsobe S."/>
            <person name="Rombauts S."/>
            <person name="Wilhelmsson P.K.I."/>
            <person name="Janitza P."/>
            <person name="Kern R."/>
            <person name="Heyl A."/>
            <person name="Rumpler F."/>
            <person name="Villalobos L.I.A.C."/>
            <person name="Clay J.M."/>
            <person name="Skokan R."/>
            <person name="Toyoda A."/>
            <person name="Suzuki Y."/>
            <person name="Kagoshima H."/>
            <person name="Schijlen E."/>
            <person name="Tajeshwar N."/>
            <person name="Catarino B."/>
            <person name="Hetherington A.J."/>
            <person name="Saltykova A."/>
            <person name="Bonnot C."/>
            <person name="Breuninger H."/>
            <person name="Symeonidi A."/>
            <person name="Radhakrishnan G.V."/>
            <person name="Van Nieuwerburgh F."/>
            <person name="Deforce D."/>
            <person name="Chang C."/>
            <person name="Karol K.G."/>
            <person name="Hedrich R."/>
            <person name="Ulvskov P."/>
            <person name="Glockner G."/>
            <person name="Delwiche C.F."/>
            <person name="Petrasek J."/>
            <person name="Van de Peer Y."/>
            <person name="Friml J."/>
            <person name="Beilby M."/>
            <person name="Dolan L."/>
            <person name="Kohara Y."/>
            <person name="Sugano S."/>
            <person name="Fujiyama A."/>
            <person name="Delaux P.-M."/>
            <person name="Quint M."/>
            <person name="TheiBen G."/>
            <person name="Hagemann M."/>
            <person name="Harholt J."/>
            <person name="Dunand C."/>
            <person name="Zachgo S."/>
            <person name="Langdale J."/>
            <person name="Maumus F."/>
            <person name="Straeten D.V.D."/>
            <person name="Gould S.B."/>
            <person name="Rensing S.A."/>
        </authorList>
    </citation>
    <scope>NUCLEOTIDE SEQUENCE [LARGE SCALE GENOMIC DNA]</scope>
    <source>
        <strain evidence="3 4">S276</strain>
    </source>
</reference>
<feature type="coiled-coil region" evidence="1">
    <location>
        <begin position="153"/>
        <end position="187"/>
    </location>
</feature>
<gene>
    <name evidence="3" type="ORF">CBR_g37081</name>
</gene>